<dbReference type="SUPFAM" id="SSF46689">
    <property type="entry name" value="Homeodomain-like"/>
    <property type="match status" value="1"/>
</dbReference>
<keyword evidence="7" id="KW-1185">Reference proteome</keyword>
<evidence type="ECO:0000256" key="4">
    <source>
        <dbReference type="ARBA" id="ARBA00023163"/>
    </source>
</evidence>
<dbReference type="Proteomes" id="UP000617531">
    <property type="component" value="Unassembled WGS sequence"/>
</dbReference>
<keyword evidence="1" id="KW-0547">Nucleotide-binding</keyword>
<dbReference type="InterPro" id="IPR058031">
    <property type="entry name" value="AAA_lid_NorR"/>
</dbReference>
<dbReference type="PROSITE" id="PS50045">
    <property type="entry name" value="SIGMA54_INTERACT_4"/>
    <property type="match status" value="1"/>
</dbReference>
<reference evidence="6" key="1">
    <citation type="journal article" date="2014" name="Int. J. Syst. Evol. Microbiol.">
        <title>Complete genome sequence of Corynebacterium casei LMG S-19264T (=DSM 44701T), isolated from a smear-ripened cheese.</title>
        <authorList>
            <consortium name="US DOE Joint Genome Institute (JGI-PGF)"/>
            <person name="Walter F."/>
            <person name="Albersmeier A."/>
            <person name="Kalinowski J."/>
            <person name="Ruckert C."/>
        </authorList>
    </citation>
    <scope>NUCLEOTIDE SEQUENCE</scope>
    <source>
        <strain evidence="6">CGMCC 1.16548</strain>
    </source>
</reference>
<dbReference type="InterPro" id="IPR029016">
    <property type="entry name" value="GAF-like_dom_sf"/>
</dbReference>
<dbReference type="PANTHER" id="PTHR32071:SF57">
    <property type="entry name" value="C4-DICARBOXYLATE TRANSPORT TRANSCRIPTIONAL REGULATORY PROTEIN DCTD"/>
    <property type="match status" value="1"/>
</dbReference>
<dbReference type="Gene3D" id="3.30.450.40">
    <property type="match status" value="1"/>
</dbReference>
<keyword evidence="2" id="KW-0067">ATP-binding</keyword>
<evidence type="ECO:0000313" key="7">
    <source>
        <dbReference type="Proteomes" id="UP000617531"/>
    </source>
</evidence>
<dbReference type="PANTHER" id="PTHR32071">
    <property type="entry name" value="TRANSCRIPTIONAL REGULATORY PROTEIN"/>
    <property type="match status" value="1"/>
</dbReference>
<reference evidence="6" key="2">
    <citation type="submission" date="2020-09" db="EMBL/GenBank/DDBJ databases">
        <authorList>
            <person name="Sun Q."/>
            <person name="Zhou Y."/>
        </authorList>
    </citation>
    <scope>NUCLEOTIDE SEQUENCE</scope>
    <source>
        <strain evidence="6">CGMCC 1.16548</strain>
    </source>
</reference>
<evidence type="ECO:0000256" key="3">
    <source>
        <dbReference type="ARBA" id="ARBA00023015"/>
    </source>
</evidence>
<sequence length="618" mass="66637">MNLSRAEDWMFAPATSHHGQPPSAVGAIPNADIHQLRDQFLADPTTTDLSSLRPVIARSWQRSLACNVTTSGAFLEASDPHVDEQLLLAAEPVLTELEGLCIDTGGSVVLTDSDGTLAVFRGEPLEVRRAERLFPIVGARMGEDLIGTNSDGTVIEEGEAVQVWGAEHFNDALQSSYCTSVPVRDPIRRSIRGVLGLMLPEDVASTTNPRSLLLLVHGAAAEITRRLAERLAAREQALMSEYMREVRKRGADAVIAMDDRTTIASRSALSMLDQSDFAVLAALARNSQPGDNATQRRLTVSGGREVSLQVRPMDYRDLGVNGAAVMRVFVPTAPGAHTAGRSPSSPPRTFDSFVGTSTRFRRALDAAAAAASRRLPAYVVGEQGTGKLRLAEAIAGQLADEVVKFDYLRSSGSARSAAEVDSVLARGAAAVLHRVDRATAAEKEEIADLLSLLDQPQLVVTTSAVTEDVLPIISALRGIEVTLPPLRERRDDILALAGDLMREHVRPDARLSPKLRDALVLADWPGNISQLRDLITSLSHVETGSEIRMSDLSAVHLRALSTARLTRLEEAELQQIRTVLAEAGGNRVQAASLLGLGRSTLYRKIEMYEGRGFDLELG</sequence>
<dbReference type="GO" id="GO:0006355">
    <property type="term" value="P:regulation of DNA-templated transcription"/>
    <property type="evidence" value="ECO:0007669"/>
    <property type="project" value="InterPro"/>
</dbReference>
<dbReference type="Gene3D" id="1.10.10.60">
    <property type="entry name" value="Homeodomain-like"/>
    <property type="match status" value="1"/>
</dbReference>
<dbReference type="GO" id="GO:0005524">
    <property type="term" value="F:ATP binding"/>
    <property type="evidence" value="ECO:0007669"/>
    <property type="project" value="UniProtKB-KW"/>
</dbReference>
<evidence type="ECO:0000256" key="2">
    <source>
        <dbReference type="ARBA" id="ARBA00022840"/>
    </source>
</evidence>
<dbReference type="Pfam" id="PF25601">
    <property type="entry name" value="AAA_lid_14"/>
    <property type="match status" value="1"/>
</dbReference>
<keyword evidence="3" id="KW-0805">Transcription regulation</keyword>
<gene>
    <name evidence="6" type="ORF">GCM10011600_18180</name>
</gene>
<accession>A0A8J3GQV2</accession>
<dbReference type="Gene3D" id="1.10.8.60">
    <property type="match status" value="1"/>
</dbReference>
<dbReference type="SUPFAM" id="SSF52540">
    <property type="entry name" value="P-loop containing nucleoside triphosphate hydrolases"/>
    <property type="match status" value="1"/>
</dbReference>
<dbReference type="InterPro" id="IPR027417">
    <property type="entry name" value="P-loop_NTPase"/>
</dbReference>
<evidence type="ECO:0000259" key="5">
    <source>
        <dbReference type="PROSITE" id="PS50045"/>
    </source>
</evidence>
<comment type="caution">
    <text evidence="6">The sequence shown here is derived from an EMBL/GenBank/DDBJ whole genome shotgun (WGS) entry which is preliminary data.</text>
</comment>
<evidence type="ECO:0000313" key="6">
    <source>
        <dbReference type="EMBL" id="GHF17714.1"/>
    </source>
</evidence>
<dbReference type="InterPro" id="IPR009057">
    <property type="entry name" value="Homeodomain-like_sf"/>
</dbReference>
<dbReference type="Pfam" id="PF02954">
    <property type="entry name" value="HTH_8"/>
    <property type="match status" value="1"/>
</dbReference>
<dbReference type="Gene3D" id="3.40.50.300">
    <property type="entry name" value="P-loop containing nucleotide triphosphate hydrolases"/>
    <property type="match status" value="1"/>
</dbReference>
<dbReference type="EMBL" id="BNAI01000003">
    <property type="protein sequence ID" value="GHF17714.1"/>
    <property type="molecule type" value="Genomic_DNA"/>
</dbReference>
<dbReference type="InterPro" id="IPR002197">
    <property type="entry name" value="HTH_Fis"/>
</dbReference>
<protein>
    <submittedName>
        <fullName evidence="6">Sigma 54 type regulator</fullName>
    </submittedName>
</protein>
<keyword evidence="4" id="KW-0804">Transcription</keyword>
<evidence type="ECO:0000256" key="1">
    <source>
        <dbReference type="ARBA" id="ARBA00022741"/>
    </source>
</evidence>
<name>A0A8J3GQV2_9MICO</name>
<dbReference type="PRINTS" id="PR01590">
    <property type="entry name" value="HTHFIS"/>
</dbReference>
<dbReference type="InterPro" id="IPR002078">
    <property type="entry name" value="Sigma_54_int"/>
</dbReference>
<dbReference type="AlphaFoldDB" id="A0A8J3GQV2"/>
<proteinExistence type="predicted"/>
<feature type="domain" description="Sigma-54 factor interaction" evidence="5">
    <location>
        <begin position="476"/>
        <end position="540"/>
    </location>
</feature>
<dbReference type="GO" id="GO:0043565">
    <property type="term" value="F:sequence-specific DNA binding"/>
    <property type="evidence" value="ECO:0007669"/>
    <property type="project" value="InterPro"/>
</dbReference>
<organism evidence="6 7">
    <name type="scientific">Pseudolysinimonas yzui</name>
    <dbReference type="NCBI Taxonomy" id="2708254"/>
    <lineage>
        <taxon>Bacteria</taxon>
        <taxon>Bacillati</taxon>
        <taxon>Actinomycetota</taxon>
        <taxon>Actinomycetes</taxon>
        <taxon>Micrococcales</taxon>
        <taxon>Microbacteriaceae</taxon>
        <taxon>Pseudolysinimonas</taxon>
    </lineage>
</organism>